<organism evidence="4 5">
    <name type="scientific">Oxalicibacterium flavum</name>
    <dbReference type="NCBI Taxonomy" id="179467"/>
    <lineage>
        <taxon>Bacteria</taxon>
        <taxon>Pseudomonadati</taxon>
        <taxon>Pseudomonadota</taxon>
        <taxon>Betaproteobacteria</taxon>
        <taxon>Burkholderiales</taxon>
        <taxon>Oxalobacteraceae</taxon>
        <taxon>Oxalicibacterium</taxon>
    </lineage>
</organism>
<comment type="caution">
    <text evidence="4">The sequence shown here is derived from an EMBL/GenBank/DDBJ whole genome shotgun (WGS) entry which is preliminary data.</text>
</comment>
<feature type="chain" id="PRO_5035224620" description="DUF306 domain-containing protein" evidence="2">
    <location>
        <begin position="18"/>
        <end position="233"/>
    </location>
</feature>
<accession>A0A8J2XXI4</accession>
<dbReference type="AlphaFoldDB" id="A0A8J2XXI4"/>
<keyword evidence="2" id="KW-0732">Signal</keyword>
<dbReference type="Proteomes" id="UP000620266">
    <property type="component" value="Unassembled WGS sequence"/>
</dbReference>
<evidence type="ECO:0000256" key="1">
    <source>
        <dbReference type="SAM" id="MobiDB-lite"/>
    </source>
</evidence>
<reference evidence="4" key="2">
    <citation type="submission" date="2020-09" db="EMBL/GenBank/DDBJ databases">
        <authorList>
            <person name="Sun Q."/>
            <person name="Sedlacek I."/>
        </authorList>
    </citation>
    <scope>NUCLEOTIDE SEQUENCE</scope>
    <source>
        <strain evidence="4">CCM 7086</strain>
    </source>
</reference>
<evidence type="ECO:0000313" key="4">
    <source>
        <dbReference type="EMBL" id="GGC11808.1"/>
    </source>
</evidence>
<feature type="signal peptide" evidence="2">
    <location>
        <begin position="1"/>
        <end position="17"/>
    </location>
</feature>
<feature type="compositionally biased region" description="Basic and acidic residues" evidence="1">
    <location>
        <begin position="48"/>
        <end position="72"/>
    </location>
</feature>
<dbReference type="InterPro" id="IPR005184">
    <property type="entry name" value="DUF306_Meta_HslJ"/>
</dbReference>
<dbReference type="RefSeq" id="WP_188396234.1">
    <property type="nucleotide sequence ID" value="NZ_BMCG01000004.1"/>
</dbReference>
<dbReference type="PANTHER" id="PTHR35535:SF2">
    <property type="entry name" value="DUF306 DOMAIN-CONTAINING PROTEIN"/>
    <property type="match status" value="1"/>
</dbReference>
<feature type="domain" description="DUF306" evidence="3">
    <location>
        <begin position="120"/>
        <end position="229"/>
    </location>
</feature>
<evidence type="ECO:0000313" key="5">
    <source>
        <dbReference type="Proteomes" id="UP000620266"/>
    </source>
</evidence>
<sequence length="233" mass="25282">MRGFFLMGSILLLSACASSVNQPDASASYRAAGNEPFWHLKVAGRQATVERPDAEPTHRTLDEERRNDDGRLLRGQGIEVRIEHARCEDDMSGAPYADTVSMTLDGRSYRGCGGHGLPPARLEDTQWVVTELHGRSPGEEELPTLAIDDKGGVSGSDGCNRISGGFALLPAGEVQHRPAGWIATRMACAPARMQLAEAYGNALRSAASWRFDGADLLLLNAQDTAVLRYRRAY</sequence>
<reference evidence="4" key="1">
    <citation type="journal article" date="2014" name="Int. J. Syst. Evol. Microbiol.">
        <title>Complete genome sequence of Corynebacterium casei LMG S-19264T (=DSM 44701T), isolated from a smear-ripened cheese.</title>
        <authorList>
            <consortium name="US DOE Joint Genome Institute (JGI-PGF)"/>
            <person name="Walter F."/>
            <person name="Albersmeier A."/>
            <person name="Kalinowski J."/>
            <person name="Ruckert C."/>
        </authorList>
    </citation>
    <scope>NUCLEOTIDE SEQUENCE</scope>
    <source>
        <strain evidence="4">CCM 7086</strain>
    </source>
</reference>
<dbReference type="PROSITE" id="PS51257">
    <property type="entry name" value="PROKAR_LIPOPROTEIN"/>
    <property type="match status" value="1"/>
</dbReference>
<gene>
    <name evidence="4" type="ORF">GCM10007205_21180</name>
</gene>
<name>A0A8J2XXI4_9BURK</name>
<protein>
    <recommendedName>
        <fullName evidence="3">DUF306 domain-containing protein</fullName>
    </recommendedName>
</protein>
<keyword evidence="5" id="KW-1185">Reference proteome</keyword>
<dbReference type="InterPro" id="IPR053147">
    <property type="entry name" value="Hsp_HslJ-like"/>
</dbReference>
<evidence type="ECO:0000256" key="2">
    <source>
        <dbReference type="SAM" id="SignalP"/>
    </source>
</evidence>
<feature type="region of interest" description="Disordered" evidence="1">
    <location>
        <begin position="46"/>
        <end position="72"/>
    </location>
</feature>
<dbReference type="Gene3D" id="2.40.128.270">
    <property type="match status" value="1"/>
</dbReference>
<evidence type="ECO:0000259" key="3">
    <source>
        <dbReference type="Pfam" id="PF03724"/>
    </source>
</evidence>
<dbReference type="EMBL" id="BMCG01000004">
    <property type="protein sequence ID" value="GGC11808.1"/>
    <property type="molecule type" value="Genomic_DNA"/>
</dbReference>
<proteinExistence type="predicted"/>
<dbReference type="InterPro" id="IPR038670">
    <property type="entry name" value="HslJ-like_sf"/>
</dbReference>
<dbReference type="Pfam" id="PF03724">
    <property type="entry name" value="META"/>
    <property type="match status" value="1"/>
</dbReference>
<dbReference type="PANTHER" id="PTHR35535">
    <property type="entry name" value="HEAT SHOCK PROTEIN HSLJ"/>
    <property type="match status" value="1"/>
</dbReference>